<dbReference type="RefSeq" id="XP_025400382.1">
    <property type="nucleotide sequence ID" value="XM_025544747.1"/>
</dbReference>
<evidence type="ECO:0000256" key="1">
    <source>
        <dbReference type="ARBA" id="ARBA00004141"/>
    </source>
</evidence>
<name>A0A317WLE1_9EURO</name>
<feature type="transmembrane region" description="Helical" evidence="8">
    <location>
        <begin position="64"/>
        <end position="86"/>
    </location>
</feature>
<dbReference type="GO" id="GO:0022857">
    <property type="term" value="F:transmembrane transporter activity"/>
    <property type="evidence" value="ECO:0007669"/>
    <property type="project" value="TreeGrafter"/>
</dbReference>
<dbReference type="AlphaFoldDB" id="A0A317WLE1"/>
<evidence type="ECO:0000313" key="10">
    <source>
        <dbReference type="Proteomes" id="UP000247233"/>
    </source>
</evidence>
<keyword evidence="6 8" id="KW-0472">Membrane</keyword>
<evidence type="ECO:0000256" key="7">
    <source>
        <dbReference type="ARBA" id="ARBA00023180"/>
    </source>
</evidence>
<dbReference type="InterPro" id="IPR036259">
    <property type="entry name" value="MFS_trans_sf"/>
</dbReference>
<evidence type="ECO:0000256" key="5">
    <source>
        <dbReference type="ARBA" id="ARBA00022989"/>
    </source>
</evidence>
<keyword evidence="10" id="KW-1185">Reference proteome</keyword>
<dbReference type="SUPFAM" id="SSF103473">
    <property type="entry name" value="MFS general substrate transporter"/>
    <property type="match status" value="1"/>
</dbReference>
<feature type="transmembrane region" description="Helical" evidence="8">
    <location>
        <begin position="40"/>
        <end position="58"/>
    </location>
</feature>
<keyword evidence="3" id="KW-0813">Transport</keyword>
<comment type="subcellular location">
    <subcellularLocation>
        <location evidence="1">Membrane</location>
        <topology evidence="1">Multi-pass membrane protein</topology>
    </subcellularLocation>
</comment>
<keyword evidence="5 8" id="KW-1133">Transmembrane helix</keyword>
<evidence type="ECO:0000256" key="4">
    <source>
        <dbReference type="ARBA" id="ARBA00022692"/>
    </source>
</evidence>
<dbReference type="VEuPathDB" id="FungiDB:BO70DRAFT_370562"/>
<feature type="transmembrane region" description="Helical" evidence="8">
    <location>
        <begin position="181"/>
        <end position="200"/>
    </location>
</feature>
<dbReference type="GeneID" id="37066984"/>
<dbReference type="OrthoDB" id="10021397at2759"/>
<proteinExistence type="inferred from homology"/>
<dbReference type="PANTHER" id="PTHR23501">
    <property type="entry name" value="MAJOR FACILITATOR SUPERFAMILY"/>
    <property type="match status" value="1"/>
</dbReference>
<dbReference type="PANTHER" id="PTHR23501:SF187">
    <property type="entry name" value="MAJOR FACILITATOR SUPERFAMILY (MFS) PROFILE DOMAIN-CONTAINING PROTEIN"/>
    <property type="match status" value="1"/>
</dbReference>
<keyword evidence="7" id="KW-0325">Glycoprotein</keyword>
<evidence type="ECO:0000313" key="9">
    <source>
        <dbReference type="EMBL" id="PWY85040.1"/>
    </source>
</evidence>
<evidence type="ECO:0000256" key="3">
    <source>
        <dbReference type="ARBA" id="ARBA00022448"/>
    </source>
</evidence>
<evidence type="ECO:0000256" key="2">
    <source>
        <dbReference type="ARBA" id="ARBA00008335"/>
    </source>
</evidence>
<dbReference type="EMBL" id="MSFL01000009">
    <property type="protein sequence ID" value="PWY85040.1"/>
    <property type="molecule type" value="Genomic_DNA"/>
</dbReference>
<evidence type="ECO:0000256" key="8">
    <source>
        <dbReference type="SAM" id="Phobius"/>
    </source>
</evidence>
<reference evidence="9 10" key="1">
    <citation type="submission" date="2016-12" db="EMBL/GenBank/DDBJ databases">
        <title>The genomes of Aspergillus section Nigri reveals drivers in fungal speciation.</title>
        <authorList>
            <consortium name="DOE Joint Genome Institute"/>
            <person name="Vesth T.C."/>
            <person name="Nybo J."/>
            <person name="Theobald S."/>
            <person name="Brandl J."/>
            <person name="Frisvad J.C."/>
            <person name="Nielsen K.F."/>
            <person name="Lyhne E.K."/>
            <person name="Kogle M.E."/>
            <person name="Kuo A."/>
            <person name="Riley R."/>
            <person name="Clum A."/>
            <person name="Nolan M."/>
            <person name="Lipzen A."/>
            <person name="Salamov A."/>
            <person name="Henrissat B."/>
            <person name="Wiebenga A."/>
            <person name="De Vries R.P."/>
            <person name="Grigoriev I.V."/>
            <person name="Mortensen U.H."/>
            <person name="Andersen M.R."/>
            <person name="Baker S.E."/>
        </authorList>
    </citation>
    <scope>NUCLEOTIDE SEQUENCE [LARGE SCALE GENOMIC DNA]</scope>
    <source>
        <strain evidence="9 10">CBS 117.55</strain>
    </source>
</reference>
<evidence type="ECO:0000256" key="6">
    <source>
        <dbReference type="ARBA" id="ARBA00023136"/>
    </source>
</evidence>
<keyword evidence="4 8" id="KW-0812">Transmembrane</keyword>
<dbReference type="Proteomes" id="UP000247233">
    <property type="component" value="Unassembled WGS sequence"/>
</dbReference>
<accession>A0A317WLE1</accession>
<organism evidence="9 10">
    <name type="scientific">Aspergillus heteromorphus CBS 117.55</name>
    <dbReference type="NCBI Taxonomy" id="1448321"/>
    <lineage>
        <taxon>Eukaryota</taxon>
        <taxon>Fungi</taxon>
        <taxon>Dikarya</taxon>
        <taxon>Ascomycota</taxon>
        <taxon>Pezizomycotina</taxon>
        <taxon>Eurotiomycetes</taxon>
        <taxon>Eurotiomycetidae</taxon>
        <taxon>Eurotiales</taxon>
        <taxon>Aspergillaceae</taxon>
        <taxon>Aspergillus</taxon>
        <taxon>Aspergillus subgen. Circumdati</taxon>
    </lineage>
</organism>
<sequence length="235" mass="25362">MRIILARFAKIPHILLPPKRQHQPKADVSGYVSLGRYRPFQFTGTVLLTVAFGLLARLDATTSTGYWAGVQILVAAGSGVLLTTTLPAIQAPWDEEDVAVATAAWWVLRSFGGIWGVAIPSTVFNPRVNALLGWVESVVVRGELRDGGAYALASRTFMWSLDSTPVVKAQALGVYVDSLTLVWQVGIAFGVLKFVVALVVKEVKMREQLEMEFGLVGDDGDGKSGCDVENDVGKS</sequence>
<dbReference type="GO" id="GO:0005886">
    <property type="term" value="C:plasma membrane"/>
    <property type="evidence" value="ECO:0007669"/>
    <property type="project" value="TreeGrafter"/>
</dbReference>
<comment type="caution">
    <text evidence="9">The sequence shown here is derived from an EMBL/GenBank/DDBJ whole genome shotgun (WGS) entry which is preliminary data.</text>
</comment>
<comment type="similarity">
    <text evidence="2">Belongs to the major facilitator superfamily.</text>
</comment>
<protein>
    <submittedName>
        <fullName evidence="9">Uncharacterized protein</fullName>
    </submittedName>
</protein>
<gene>
    <name evidence="9" type="ORF">BO70DRAFT_370562</name>
</gene>
<feature type="transmembrane region" description="Helical" evidence="8">
    <location>
        <begin position="98"/>
        <end position="119"/>
    </location>
</feature>